<keyword evidence="1" id="KW-0175">Coiled coil</keyword>
<dbReference type="AlphaFoldDB" id="A0A0B1SHU2"/>
<dbReference type="OrthoDB" id="5835865at2759"/>
<organism evidence="2 3">
    <name type="scientific">Oesophagostomum dentatum</name>
    <name type="common">Nodular worm</name>
    <dbReference type="NCBI Taxonomy" id="61180"/>
    <lineage>
        <taxon>Eukaryota</taxon>
        <taxon>Metazoa</taxon>
        <taxon>Ecdysozoa</taxon>
        <taxon>Nematoda</taxon>
        <taxon>Chromadorea</taxon>
        <taxon>Rhabditida</taxon>
        <taxon>Rhabditina</taxon>
        <taxon>Rhabditomorpha</taxon>
        <taxon>Strongyloidea</taxon>
        <taxon>Strongylidae</taxon>
        <taxon>Oesophagostomum</taxon>
    </lineage>
</organism>
<evidence type="ECO:0000313" key="3">
    <source>
        <dbReference type="Proteomes" id="UP000053660"/>
    </source>
</evidence>
<name>A0A0B1SHU2_OESDE</name>
<dbReference type="EMBL" id="KN575343">
    <property type="protein sequence ID" value="KHJ83072.1"/>
    <property type="molecule type" value="Genomic_DNA"/>
</dbReference>
<protein>
    <recommendedName>
        <fullName evidence="4">Transforming acidic coiled-coil-containing protein C-terminal domain-containing protein</fullName>
    </recommendedName>
</protein>
<gene>
    <name evidence="2" type="ORF">OESDEN_17232</name>
</gene>
<evidence type="ECO:0000313" key="2">
    <source>
        <dbReference type="EMBL" id="KHJ83072.1"/>
    </source>
</evidence>
<proteinExistence type="predicted"/>
<feature type="coiled-coil region" evidence="1">
    <location>
        <begin position="19"/>
        <end position="103"/>
    </location>
</feature>
<reference evidence="2 3" key="1">
    <citation type="submission" date="2014-03" db="EMBL/GenBank/DDBJ databases">
        <title>Draft genome of the hookworm Oesophagostomum dentatum.</title>
        <authorList>
            <person name="Mitreva M."/>
        </authorList>
    </citation>
    <scope>NUCLEOTIDE SEQUENCE [LARGE SCALE GENOMIC DNA]</scope>
    <source>
        <strain evidence="2 3">OD-Hann</strain>
    </source>
</reference>
<dbReference type="Proteomes" id="UP000053660">
    <property type="component" value="Unassembled WGS sequence"/>
</dbReference>
<accession>A0A0B1SHU2</accession>
<sequence length="109" mass="12805">MKSELDSLHEDYSKLYDSYKRLRGVAEEQKQEYAALHEKFVERVEEIKRLQGKLMRLREDAQNKLEMASKDMADCIRDRDESLVGLKLKVRQLEAELSSSQKELEIKAS</sequence>
<keyword evidence="3" id="KW-1185">Reference proteome</keyword>
<evidence type="ECO:0008006" key="4">
    <source>
        <dbReference type="Google" id="ProtNLM"/>
    </source>
</evidence>
<evidence type="ECO:0000256" key="1">
    <source>
        <dbReference type="SAM" id="Coils"/>
    </source>
</evidence>